<keyword evidence="4" id="KW-1185">Reference proteome</keyword>
<dbReference type="AlphaFoldDB" id="A0AB34K867"/>
<evidence type="ECO:0000256" key="1">
    <source>
        <dbReference type="SAM" id="MobiDB-lite"/>
    </source>
</evidence>
<organism evidence="3 4">
    <name type="scientific">Prymnesium parvum</name>
    <name type="common">Toxic golden alga</name>
    <dbReference type="NCBI Taxonomy" id="97485"/>
    <lineage>
        <taxon>Eukaryota</taxon>
        <taxon>Haptista</taxon>
        <taxon>Haptophyta</taxon>
        <taxon>Prymnesiophyceae</taxon>
        <taxon>Prymnesiales</taxon>
        <taxon>Prymnesiaceae</taxon>
        <taxon>Prymnesium</taxon>
    </lineage>
</organism>
<dbReference type="Proteomes" id="UP001515480">
    <property type="component" value="Unassembled WGS sequence"/>
</dbReference>
<feature type="transmembrane region" description="Helical" evidence="2">
    <location>
        <begin position="206"/>
        <end position="224"/>
    </location>
</feature>
<sequence>MGGEMLRLWRKARLVDCRTDVISIFVSFLVLSISMLLTAVLGARPPDPSVHWAGHSWIHLMKRLHVMLSIGCFLIELSSAFFALFALHRILCGGFDTYAPSAAELLVRELEFETVAVHSYFFAGAVLLMGPVAIHCFCMVQQGLRSDMLAASVCCLIAGVSFLILSFFNAYLTAFPYGSYEKVVARFIELSFARCAGGGTPAAMTLFSWCLQGVSVILAILSLVETFPWNYYRSLASDPRDSANEPSMAAEASIDSREYPDSEPSENAQSGLSPHLSGLARRILPAEAQPMSLEALQRLDPAPQAATVSSRPERVRSGSSCLPGASRRGAADTATGESLLARPLQSGLPPWRGAIQQGTNARVNTQGSARKGLSVASSMQSLDSLIVD</sequence>
<evidence type="ECO:0008006" key="5">
    <source>
        <dbReference type="Google" id="ProtNLM"/>
    </source>
</evidence>
<reference evidence="3 4" key="1">
    <citation type="journal article" date="2024" name="Science">
        <title>Giant polyketide synthase enzymes in the biosynthesis of giant marine polyether toxins.</title>
        <authorList>
            <person name="Fallon T.R."/>
            <person name="Shende V.V."/>
            <person name="Wierzbicki I.H."/>
            <person name="Pendleton A.L."/>
            <person name="Watervoot N.F."/>
            <person name="Auber R.P."/>
            <person name="Gonzalez D.J."/>
            <person name="Wisecaver J.H."/>
            <person name="Moore B.S."/>
        </authorList>
    </citation>
    <scope>NUCLEOTIDE SEQUENCE [LARGE SCALE GENOMIC DNA]</scope>
    <source>
        <strain evidence="3 4">12B1</strain>
    </source>
</reference>
<keyword evidence="2" id="KW-0812">Transmembrane</keyword>
<keyword evidence="2" id="KW-1133">Transmembrane helix</keyword>
<feature type="region of interest" description="Disordered" evidence="1">
    <location>
        <begin position="238"/>
        <end position="274"/>
    </location>
</feature>
<keyword evidence="2" id="KW-0472">Membrane</keyword>
<feature type="transmembrane region" description="Helical" evidence="2">
    <location>
        <begin position="20"/>
        <end position="43"/>
    </location>
</feature>
<feature type="transmembrane region" description="Helical" evidence="2">
    <location>
        <begin position="149"/>
        <end position="172"/>
    </location>
</feature>
<comment type="caution">
    <text evidence="3">The sequence shown here is derived from an EMBL/GenBank/DDBJ whole genome shotgun (WGS) entry which is preliminary data.</text>
</comment>
<protein>
    <recommendedName>
        <fullName evidence="5">Transmembrane protein</fullName>
    </recommendedName>
</protein>
<feature type="transmembrane region" description="Helical" evidence="2">
    <location>
        <begin position="64"/>
        <end position="87"/>
    </location>
</feature>
<feature type="region of interest" description="Disordered" evidence="1">
    <location>
        <begin position="298"/>
        <end position="334"/>
    </location>
</feature>
<accession>A0AB34K867</accession>
<dbReference type="EMBL" id="JBGBPQ010000001">
    <property type="protein sequence ID" value="KAL1529512.1"/>
    <property type="molecule type" value="Genomic_DNA"/>
</dbReference>
<evidence type="ECO:0000313" key="3">
    <source>
        <dbReference type="EMBL" id="KAL1529512.1"/>
    </source>
</evidence>
<evidence type="ECO:0000256" key="2">
    <source>
        <dbReference type="SAM" id="Phobius"/>
    </source>
</evidence>
<proteinExistence type="predicted"/>
<evidence type="ECO:0000313" key="4">
    <source>
        <dbReference type="Proteomes" id="UP001515480"/>
    </source>
</evidence>
<name>A0AB34K867_PRYPA</name>
<gene>
    <name evidence="3" type="ORF">AB1Y20_000458</name>
</gene>